<evidence type="ECO:0000313" key="6">
    <source>
        <dbReference type="Proteomes" id="UP000194798"/>
    </source>
</evidence>
<reference evidence="5 6" key="1">
    <citation type="submission" date="2016-12" db="EMBL/GenBank/DDBJ databases">
        <title>Thioflexothrix psekupsii D3 genome sequencing and assembly.</title>
        <authorList>
            <person name="Fomenkov A."/>
            <person name="Vincze T."/>
            <person name="Grabovich M."/>
            <person name="Anton B.P."/>
            <person name="Dubinina G."/>
            <person name="Orlova M."/>
            <person name="Belousova E."/>
            <person name="Roberts R.J."/>
        </authorList>
    </citation>
    <scope>NUCLEOTIDE SEQUENCE [LARGE SCALE GENOMIC DNA]</scope>
    <source>
        <strain evidence="5">D3</strain>
    </source>
</reference>
<dbReference type="InterPro" id="IPR001737">
    <property type="entry name" value="KsgA/Erm"/>
</dbReference>
<evidence type="ECO:0000313" key="5">
    <source>
        <dbReference type="EMBL" id="OUD12442.1"/>
    </source>
</evidence>
<dbReference type="GO" id="GO:0003723">
    <property type="term" value="F:RNA binding"/>
    <property type="evidence" value="ECO:0007669"/>
    <property type="project" value="UniProtKB-KW"/>
</dbReference>
<keyword evidence="4" id="KW-0694">RNA-binding</keyword>
<keyword evidence="6" id="KW-1185">Reference proteome</keyword>
<evidence type="ECO:0000256" key="2">
    <source>
        <dbReference type="ARBA" id="ARBA00022679"/>
    </source>
</evidence>
<evidence type="ECO:0000256" key="1">
    <source>
        <dbReference type="ARBA" id="ARBA00022603"/>
    </source>
</evidence>
<protein>
    <recommendedName>
        <fullName evidence="7">Methyltransferase domain-containing protein</fullName>
    </recommendedName>
</protein>
<evidence type="ECO:0000256" key="4">
    <source>
        <dbReference type="ARBA" id="ARBA00022884"/>
    </source>
</evidence>
<keyword evidence="1" id="KW-0489">Methyltransferase</keyword>
<organism evidence="5 6">
    <name type="scientific">Thioflexithrix psekupsensis</name>
    <dbReference type="NCBI Taxonomy" id="1570016"/>
    <lineage>
        <taxon>Bacteria</taxon>
        <taxon>Pseudomonadati</taxon>
        <taxon>Pseudomonadota</taxon>
        <taxon>Gammaproteobacteria</taxon>
        <taxon>Thiotrichales</taxon>
        <taxon>Thioflexithrix</taxon>
    </lineage>
</organism>
<sequence>MINHFINKKHRGTLSFLREFVCNPLTVGAIAPSSPNLAKAMLHNLTLRDEDTVLELGPGTGAFTSFIRSALPNPQHYLGIELEPRFVLLLKREFPDLHFIEGNAEQAVQLYQHTELKLPSVIISGLPFASFRRQTQDNIINNVAQLMASGSVFRTFQYVHAYALPSAVRFRHAMDELFFTHHRSQVMFNNIPPAYVLTWKAQ</sequence>
<keyword evidence="3" id="KW-0949">S-adenosyl-L-methionine</keyword>
<dbReference type="GO" id="GO:0008168">
    <property type="term" value="F:methyltransferase activity"/>
    <property type="evidence" value="ECO:0007669"/>
    <property type="project" value="UniProtKB-KW"/>
</dbReference>
<dbReference type="CDD" id="cd02440">
    <property type="entry name" value="AdoMet_MTases"/>
    <property type="match status" value="1"/>
</dbReference>
<dbReference type="AlphaFoldDB" id="A0A251X5M1"/>
<keyword evidence="2" id="KW-0808">Transferase</keyword>
<name>A0A251X5M1_9GAMM</name>
<accession>A0A251X5M1</accession>
<dbReference type="GO" id="GO:0032259">
    <property type="term" value="P:methylation"/>
    <property type="evidence" value="ECO:0007669"/>
    <property type="project" value="UniProtKB-KW"/>
</dbReference>
<dbReference type="EMBL" id="MSLT01000023">
    <property type="protein sequence ID" value="OUD12442.1"/>
    <property type="molecule type" value="Genomic_DNA"/>
</dbReference>
<evidence type="ECO:0008006" key="7">
    <source>
        <dbReference type="Google" id="ProtNLM"/>
    </source>
</evidence>
<comment type="caution">
    <text evidence="5">The sequence shown here is derived from an EMBL/GenBank/DDBJ whole genome shotgun (WGS) entry which is preliminary data.</text>
</comment>
<dbReference type="RefSeq" id="WP_086489389.1">
    <property type="nucleotide sequence ID" value="NZ_MSLT01000023.1"/>
</dbReference>
<dbReference type="InterPro" id="IPR029063">
    <property type="entry name" value="SAM-dependent_MTases_sf"/>
</dbReference>
<dbReference type="Pfam" id="PF00398">
    <property type="entry name" value="RrnaAD"/>
    <property type="match status" value="1"/>
</dbReference>
<dbReference type="Gene3D" id="3.40.50.150">
    <property type="entry name" value="Vaccinia Virus protein VP39"/>
    <property type="match status" value="1"/>
</dbReference>
<dbReference type="SUPFAM" id="SSF53335">
    <property type="entry name" value="S-adenosyl-L-methionine-dependent methyltransferases"/>
    <property type="match status" value="1"/>
</dbReference>
<evidence type="ECO:0000256" key="3">
    <source>
        <dbReference type="ARBA" id="ARBA00022691"/>
    </source>
</evidence>
<proteinExistence type="predicted"/>
<dbReference type="Proteomes" id="UP000194798">
    <property type="component" value="Unassembled WGS sequence"/>
</dbReference>
<gene>
    <name evidence="5" type="ORF">TPSD3_15145</name>
</gene>